<feature type="non-terminal residue" evidence="1">
    <location>
        <position position="1"/>
    </location>
</feature>
<dbReference type="AlphaFoldDB" id="A0A8T2WHN4"/>
<accession>A0A8T2WHN4</accession>
<name>A0A8T2WHN4_POPDE</name>
<organism evidence="1 2">
    <name type="scientific">Populus deltoides</name>
    <name type="common">Eastern poplar</name>
    <name type="synonym">Eastern cottonwood</name>
    <dbReference type="NCBI Taxonomy" id="3696"/>
    <lineage>
        <taxon>Eukaryota</taxon>
        <taxon>Viridiplantae</taxon>
        <taxon>Streptophyta</taxon>
        <taxon>Embryophyta</taxon>
        <taxon>Tracheophyta</taxon>
        <taxon>Spermatophyta</taxon>
        <taxon>Magnoliopsida</taxon>
        <taxon>eudicotyledons</taxon>
        <taxon>Gunneridae</taxon>
        <taxon>Pentapetalae</taxon>
        <taxon>rosids</taxon>
        <taxon>fabids</taxon>
        <taxon>Malpighiales</taxon>
        <taxon>Salicaceae</taxon>
        <taxon>Saliceae</taxon>
        <taxon>Populus</taxon>
    </lineage>
</organism>
<comment type="caution">
    <text evidence="1">The sequence shown here is derived from an EMBL/GenBank/DDBJ whole genome shotgun (WGS) entry which is preliminary data.</text>
</comment>
<reference evidence="1" key="1">
    <citation type="journal article" date="2021" name="J. Hered.">
        <title>Genome Assembly of Salicaceae Populus deltoides (Eastern Cottonwood) I-69 Based on Nanopore Sequencing and Hi-C Technologies.</title>
        <authorList>
            <person name="Bai S."/>
            <person name="Wu H."/>
            <person name="Zhang J."/>
            <person name="Pan Z."/>
            <person name="Zhao W."/>
            <person name="Li Z."/>
            <person name="Tong C."/>
        </authorList>
    </citation>
    <scope>NUCLEOTIDE SEQUENCE</scope>
    <source>
        <tissue evidence="1">Leaf</tissue>
    </source>
</reference>
<dbReference type="EMBL" id="JACEGQ020000019">
    <property type="protein sequence ID" value="KAH8480839.1"/>
    <property type="molecule type" value="Genomic_DNA"/>
</dbReference>
<evidence type="ECO:0000313" key="1">
    <source>
        <dbReference type="EMBL" id="KAH8480839.1"/>
    </source>
</evidence>
<keyword evidence="2" id="KW-1185">Reference proteome</keyword>
<evidence type="ECO:0000313" key="2">
    <source>
        <dbReference type="Proteomes" id="UP000807159"/>
    </source>
</evidence>
<proteinExistence type="predicted"/>
<dbReference type="Proteomes" id="UP000807159">
    <property type="component" value="Chromosome 19"/>
</dbReference>
<sequence length="125" mass="13073">AAVYGIGICAGLGGSGSVFKPLVGGTFQVQCCNKSSQCTSFGQYNAILTMLFQLLEKYESVIGIAWMQHGGGHVTVLSGKRLCPVQVPTASASNVIVSWGCCCLCSASECCVLNFLSSEWFSICG</sequence>
<protein>
    <submittedName>
        <fullName evidence="1">Uncharacterized protein</fullName>
    </submittedName>
</protein>
<gene>
    <name evidence="1" type="ORF">H0E87_030921</name>
</gene>